<keyword evidence="1" id="KW-1015">Disulfide bond</keyword>
<dbReference type="SUPFAM" id="SSF56436">
    <property type="entry name" value="C-type lectin-like"/>
    <property type="match status" value="6"/>
</dbReference>
<dbReference type="PROSITE" id="PS00615">
    <property type="entry name" value="C_TYPE_LECTIN_1"/>
    <property type="match status" value="2"/>
</dbReference>
<feature type="signal peptide" evidence="2">
    <location>
        <begin position="1"/>
        <end position="19"/>
    </location>
</feature>
<organism evidence="4 5">
    <name type="scientific">Patiria miniata</name>
    <name type="common">Bat star</name>
    <name type="synonym">Asterina miniata</name>
    <dbReference type="NCBI Taxonomy" id="46514"/>
    <lineage>
        <taxon>Eukaryota</taxon>
        <taxon>Metazoa</taxon>
        <taxon>Echinodermata</taxon>
        <taxon>Eleutherozoa</taxon>
        <taxon>Asterozoa</taxon>
        <taxon>Asteroidea</taxon>
        <taxon>Valvatacea</taxon>
        <taxon>Valvatida</taxon>
        <taxon>Asterinidae</taxon>
        <taxon>Patiria</taxon>
    </lineage>
</organism>
<feature type="domain" description="C-type lectin" evidence="3">
    <location>
        <begin position="40"/>
        <end position="165"/>
    </location>
</feature>
<sequence>MAIMFTCFLVLSLASVSLSPDGGVADLCSSPYCPPPWRAFQGHCYLWVDKPMSWMDAERHCQMLSHPGKMVHLVSIHSQEEDEFIKDYARSASGLAATPSYWIGYNNIARKNHFQWSDGSDASYEGWQPGEPNIRGDEDCVESRSQYAGKWNDNSCNKKFPFVCKLLSSDGGVAALCSSPYKAYCPPPWLAFQGHCYLWVDKPMSWRDAESYCRKLSYQGKMAHLASIHSEEENEFIKDYLSSASSLSVAPNYWIGYNDIERESHFQWSDGSDVSYEGWAPGEPNNSNNGEPEDCFHDSLLVTKYKMWLHQCRSLSSPWLAFQGHWYMRYSKTEMGFICLLVLILTSVSLSVDDGVAAICICPPPWLAFQGRCYLCVNQPMSWMDAERHCQMLSHPGKMVHLASIHSKEEDEFIKDYVRGASGLAATPSYWIGYSDIEREGRFQWSDGSDVSYEGWALGEPNSSGDEDCVECRSVLHSKWNDESCSPALCSSPYEAYCPPPWLAFQGHCYLWVDKPMSWMDSERYCRKLSHPGKMAHLASIHSKEEDEFIKTYAGKSSVDPPVSGYWIGYNDIEQEDRFQWSDGSDASYEGWDPREPRDIGGEDCVECRSEYAGMWNDRKMAHLASIHSKEEDKVITDYAMSASGHAAIPSYWIGYKDIEREGHFQWSDVSDASYEGWQPGQPNVHLSQYSAKEMGFIDFLVLMLTSVSLSSDSGVAALCSPAYCPPPWLAFQGHCYLWVDQPMSWMDAERHCQMLSQPGKMAHLASIHSKEEDEFIKTYAGKSSVDPPVSGYWIGYNDIEQEDRFQWIDGSDASYDGWDPREPRDIGGENCVECRSEYAGLWNDVWCTINNPFVCKL</sequence>
<dbReference type="InterPro" id="IPR050111">
    <property type="entry name" value="C-type_lectin/snaclec_domain"/>
</dbReference>
<evidence type="ECO:0000313" key="4">
    <source>
        <dbReference type="EnsemblMetazoa" id="XP_038059506.1"/>
    </source>
</evidence>
<dbReference type="Proteomes" id="UP000887568">
    <property type="component" value="Unplaced"/>
</dbReference>
<dbReference type="FunFam" id="3.10.100.10:FF:000087">
    <property type="entry name" value="Snaclec rhodocetin subunit delta"/>
    <property type="match status" value="1"/>
</dbReference>
<dbReference type="EnsemblMetazoa" id="XM_038203578.1">
    <property type="protein sequence ID" value="XP_038059506.1"/>
    <property type="gene ID" value="LOC119730596"/>
</dbReference>
<keyword evidence="2" id="KW-0732">Signal</keyword>
<evidence type="ECO:0000313" key="5">
    <source>
        <dbReference type="Proteomes" id="UP000887568"/>
    </source>
</evidence>
<feature type="domain" description="C-type lectin" evidence="3">
    <location>
        <begin position="192"/>
        <end position="340"/>
    </location>
</feature>
<feature type="domain" description="C-type lectin" evidence="3">
    <location>
        <begin position="369"/>
        <end position="486"/>
    </location>
</feature>
<dbReference type="InterPro" id="IPR001304">
    <property type="entry name" value="C-type_lectin-like"/>
</dbReference>
<keyword evidence="5" id="KW-1185">Reference proteome</keyword>
<feature type="domain" description="C-type lectin" evidence="3">
    <location>
        <begin position="622"/>
        <end position="684"/>
    </location>
</feature>
<feature type="domain" description="C-type lectin" evidence="3">
    <location>
        <begin position="505"/>
        <end position="618"/>
    </location>
</feature>
<evidence type="ECO:0000256" key="2">
    <source>
        <dbReference type="SAM" id="SignalP"/>
    </source>
</evidence>
<dbReference type="OMA" id="CGQAFPF"/>
<proteinExistence type="predicted"/>
<dbReference type="AlphaFoldDB" id="A0A914A7U8"/>
<dbReference type="InterPro" id="IPR016187">
    <property type="entry name" value="CTDL_fold"/>
</dbReference>
<dbReference type="RefSeq" id="XP_038059506.1">
    <property type="nucleotide sequence ID" value="XM_038203578.1"/>
</dbReference>
<feature type="domain" description="C-type lectin" evidence="3">
    <location>
        <begin position="732"/>
        <end position="857"/>
    </location>
</feature>
<evidence type="ECO:0000256" key="1">
    <source>
        <dbReference type="ARBA" id="ARBA00023157"/>
    </source>
</evidence>
<name>A0A914A7U8_PATMI</name>
<dbReference type="PRINTS" id="PR01504">
    <property type="entry name" value="PNCREATITSAP"/>
</dbReference>
<dbReference type="SMART" id="SM00034">
    <property type="entry name" value="CLECT"/>
    <property type="match status" value="5"/>
</dbReference>
<dbReference type="GeneID" id="119730596"/>
<evidence type="ECO:0000259" key="3">
    <source>
        <dbReference type="PROSITE" id="PS50041"/>
    </source>
</evidence>
<reference evidence="4" key="1">
    <citation type="submission" date="2022-11" db="UniProtKB">
        <authorList>
            <consortium name="EnsemblMetazoa"/>
        </authorList>
    </citation>
    <scope>IDENTIFICATION</scope>
</reference>
<dbReference type="PROSITE" id="PS50041">
    <property type="entry name" value="C_TYPE_LECTIN_2"/>
    <property type="match status" value="6"/>
</dbReference>
<dbReference type="Gene3D" id="3.10.100.10">
    <property type="entry name" value="Mannose-Binding Protein A, subunit A"/>
    <property type="match status" value="6"/>
</dbReference>
<dbReference type="InterPro" id="IPR018378">
    <property type="entry name" value="C-type_lectin_CS"/>
</dbReference>
<dbReference type="InterPro" id="IPR016186">
    <property type="entry name" value="C-type_lectin-like/link_sf"/>
</dbReference>
<dbReference type="Pfam" id="PF00059">
    <property type="entry name" value="Lectin_C"/>
    <property type="match status" value="6"/>
</dbReference>
<dbReference type="OrthoDB" id="441660at2759"/>
<protein>
    <recommendedName>
        <fullName evidence="3">C-type lectin domain-containing protein</fullName>
    </recommendedName>
</protein>
<feature type="chain" id="PRO_5037755069" description="C-type lectin domain-containing protein" evidence="2">
    <location>
        <begin position="20"/>
        <end position="858"/>
    </location>
</feature>
<accession>A0A914A7U8</accession>
<dbReference type="PANTHER" id="PTHR22803">
    <property type="entry name" value="MANNOSE, PHOSPHOLIPASE, LECTIN RECEPTOR RELATED"/>
    <property type="match status" value="1"/>
</dbReference>